<protein>
    <submittedName>
        <fullName evidence="1">Uncharacterized protein</fullName>
    </submittedName>
</protein>
<sequence>MKKESAKGLWKASNKMEFSANLTISEMLAPYNKPIENCYECGVEVPTLPCKRSKEIDLLLSALFLKRSLTDLRAIWLLLLQGYTSQAGSIAAATFENALMSSCIAGDLGRAEKLSKSETGESPWKVVDLCKIMAKQSEIEAKIINKPYSQANFEIEWMELYGSYKWLCKIKHPTIPSTLHDAFAASVKSEEYVVMAVPDLRPDDLPNKFTILSITISRIHAAIRNFAFSCELNYEDDRVQKWLQGFNSIIPASIEAYKSLGDLQLPFTIENSQLSKKFQA</sequence>
<dbReference type="AlphaFoldDB" id="I4D588"/>
<dbReference type="RefSeq" id="WP_014826967.1">
    <property type="nucleotide sequence ID" value="NC_018068.1"/>
</dbReference>
<organism evidence="1 2">
    <name type="scientific">Desulfosporosinus acidiphilus (strain DSM 22704 / JCM 16185 / SJ4)</name>
    <dbReference type="NCBI Taxonomy" id="646529"/>
    <lineage>
        <taxon>Bacteria</taxon>
        <taxon>Bacillati</taxon>
        <taxon>Bacillota</taxon>
        <taxon>Clostridia</taxon>
        <taxon>Eubacteriales</taxon>
        <taxon>Desulfitobacteriaceae</taxon>
        <taxon>Desulfosporosinus</taxon>
    </lineage>
</organism>
<gene>
    <name evidence="1" type="ordered locus">Desaci_1987</name>
</gene>
<accession>I4D588</accession>
<keyword evidence="2" id="KW-1185">Reference proteome</keyword>
<reference evidence="1 2" key="1">
    <citation type="journal article" date="2012" name="J. Bacteriol.">
        <title>Complete genome sequences of Desulfosporosinus orientis DSM765T, Desulfosporosinus youngiae DSM17734T, Desulfosporosinus meridiei DSM13257T, and Desulfosporosinus acidiphilus DSM22704T.</title>
        <authorList>
            <person name="Pester M."/>
            <person name="Brambilla E."/>
            <person name="Alazard D."/>
            <person name="Rattei T."/>
            <person name="Weinmaier T."/>
            <person name="Han J."/>
            <person name="Lucas S."/>
            <person name="Lapidus A."/>
            <person name="Cheng J.F."/>
            <person name="Goodwin L."/>
            <person name="Pitluck S."/>
            <person name="Peters L."/>
            <person name="Ovchinnikova G."/>
            <person name="Teshima H."/>
            <person name="Detter J.C."/>
            <person name="Han C.S."/>
            <person name="Tapia R."/>
            <person name="Land M.L."/>
            <person name="Hauser L."/>
            <person name="Kyrpides N.C."/>
            <person name="Ivanova N.N."/>
            <person name="Pagani I."/>
            <person name="Huntmann M."/>
            <person name="Wei C.L."/>
            <person name="Davenport K.W."/>
            <person name="Daligault H."/>
            <person name="Chain P.S."/>
            <person name="Chen A."/>
            <person name="Mavromatis K."/>
            <person name="Markowitz V."/>
            <person name="Szeto E."/>
            <person name="Mikhailova N."/>
            <person name="Pati A."/>
            <person name="Wagner M."/>
            <person name="Woyke T."/>
            <person name="Ollivier B."/>
            <person name="Klenk H.P."/>
            <person name="Spring S."/>
            <person name="Loy A."/>
        </authorList>
    </citation>
    <scope>NUCLEOTIDE SEQUENCE [LARGE SCALE GENOMIC DNA]</scope>
    <source>
        <strain evidence="2">DSM 22704 / JCM 16185 / SJ4</strain>
    </source>
</reference>
<dbReference type="OrthoDB" id="5861798at2"/>
<dbReference type="Proteomes" id="UP000002892">
    <property type="component" value="Chromosome"/>
</dbReference>
<proteinExistence type="predicted"/>
<evidence type="ECO:0000313" key="2">
    <source>
        <dbReference type="Proteomes" id="UP000002892"/>
    </source>
</evidence>
<dbReference type="HOGENOM" id="CLU_992983_0_0_9"/>
<dbReference type="KEGG" id="dai:Desaci_1987"/>
<name>I4D588_DESAJ</name>
<evidence type="ECO:0000313" key="1">
    <source>
        <dbReference type="EMBL" id="AFM40962.1"/>
    </source>
</evidence>
<dbReference type="EMBL" id="CP003639">
    <property type="protein sequence ID" value="AFM40962.1"/>
    <property type="molecule type" value="Genomic_DNA"/>
</dbReference>